<proteinExistence type="predicted"/>
<keyword evidence="6" id="KW-0808">Transferase</keyword>
<feature type="transmembrane region" description="Helical" evidence="5">
    <location>
        <begin position="29"/>
        <end position="49"/>
    </location>
</feature>
<dbReference type="AlphaFoldDB" id="A0A6B0GIG9"/>
<gene>
    <name evidence="6" type="ORF">GQS65_04030</name>
</gene>
<dbReference type="InterPro" id="IPR000537">
    <property type="entry name" value="UbiA_prenyltransferase"/>
</dbReference>
<evidence type="ECO:0000313" key="6">
    <source>
        <dbReference type="EMBL" id="MWG33667.1"/>
    </source>
</evidence>
<dbReference type="Gene3D" id="1.10.357.140">
    <property type="entry name" value="UbiA prenyltransferase"/>
    <property type="match status" value="1"/>
</dbReference>
<dbReference type="PANTHER" id="PTHR42723:SF1">
    <property type="entry name" value="CHLOROPHYLL SYNTHASE, CHLOROPLASTIC"/>
    <property type="match status" value="1"/>
</dbReference>
<feature type="transmembrane region" description="Helical" evidence="5">
    <location>
        <begin position="220"/>
        <end position="247"/>
    </location>
</feature>
<feature type="transmembrane region" description="Helical" evidence="5">
    <location>
        <begin position="55"/>
        <end position="78"/>
    </location>
</feature>
<evidence type="ECO:0000256" key="2">
    <source>
        <dbReference type="ARBA" id="ARBA00022692"/>
    </source>
</evidence>
<keyword evidence="4 5" id="KW-0472">Membrane</keyword>
<evidence type="ECO:0000313" key="7">
    <source>
        <dbReference type="Proteomes" id="UP000451471"/>
    </source>
</evidence>
<sequence length="291" mass="31442">MELATGIRDVLPPEESRLGYLLRMSRPRFWFYLAGPVVVGATYAASVPADLISPVALALFAYFLLPANVLLYGVNDVFDADIDAFNEKKEGREVRYRGGRLVVASVVVCGLLALPFAFVLPEAALLAFLAWGVLSVEYSAPPLRFKTTPFLDSLSNGLYVLPAVVTFAALAGEYPPVAAVVGGWLWAMGMHTFSAIPDIDPDRAAGVRTTATLLGERRTYVYCGLCWAAAAAAFWVVHPFFAVVLGVYPVIVFGIAASSVDVNEAYWWYPAINTVVGAVITMAGLWVMLYG</sequence>
<name>A0A6B0GIG9_9EURY</name>
<reference evidence="6 7" key="1">
    <citation type="submission" date="2019-12" db="EMBL/GenBank/DDBJ databases">
        <title>Halocatena pleomorpha gen. nov. sp. nov., an extremely halophilic archaeon of family Halobacteriaceae isolated from saltpan soil.</title>
        <authorList>
            <person name="Pal Y."/>
            <person name="Verma A."/>
            <person name="Krishnamurthi S."/>
            <person name="Kumar P."/>
        </authorList>
    </citation>
    <scope>NUCLEOTIDE SEQUENCE [LARGE SCALE GENOMIC DNA]</scope>
    <source>
        <strain evidence="6 7">JCM 16495</strain>
    </source>
</reference>
<keyword evidence="2 5" id="KW-0812">Transmembrane</keyword>
<accession>A0A6B0GIG9</accession>
<dbReference type="Gene3D" id="1.20.120.1780">
    <property type="entry name" value="UbiA prenyltransferase"/>
    <property type="match status" value="1"/>
</dbReference>
<comment type="subcellular location">
    <subcellularLocation>
        <location evidence="1">Cell membrane</location>
        <topology evidence="1">Multi-pass membrane protein</topology>
    </subcellularLocation>
</comment>
<dbReference type="InterPro" id="IPR050475">
    <property type="entry name" value="Prenyltransferase_related"/>
</dbReference>
<dbReference type="OrthoDB" id="305381at2157"/>
<dbReference type="Pfam" id="PF01040">
    <property type="entry name" value="UbiA"/>
    <property type="match status" value="1"/>
</dbReference>
<dbReference type="Proteomes" id="UP000451471">
    <property type="component" value="Unassembled WGS sequence"/>
</dbReference>
<evidence type="ECO:0000256" key="4">
    <source>
        <dbReference type="ARBA" id="ARBA00023136"/>
    </source>
</evidence>
<comment type="caution">
    <text evidence="6">The sequence shown here is derived from an EMBL/GenBank/DDBJ whole genome shotgun (WGS) entry which is preliminary data.</text>
</comment>
<dbReference type="NCBIfam" id="NF009516">
    <property type="entry name" value="PRK12875.1"/>
    <property type="match status" value="1"/>
</dbReference>
<organism evidence="6 7">
    <name type="scientific">Halomarina oriensis</name>
    <dbReference type="NCBI Taxonomy" id="671145"/>
    <lineage>
        <taxon>Archaea</taxon>
        <taxon>Methanobacteriati</taxon>
        <taxon>Methanobacteriota</taxon>
        <taxon>Stenosarchaea group</taxon>
        <taxon>Halobacteria</taxon>
        <taxon>Halobacteriales</taxon>
        <taxon>Natronomonadaceae</taxon>
        <taxon>Halomarina</taxon>
    </lineage>
</organism>
<dbReference type="PANTHER" id="PTHR42723">
    <property type="entry name" value="CHLOROPHYLL SYNTHASE"/>
    <property type="match status" value="1"/>
</dbReference>
<keyword evidence="3 5" id="KW-1133">Transmembrane helix</keyword>
<dbReference type="GO" id="GO:0016765">
    <property type="term" value="F:transferase activity, transferring alkyl or aryl (other than methyl) groups"/>
    <property type="evidence" value="ECO:0007669"/>
    <property type="project" value="InterPro"/>
</dbReference>
<evidence type="ECO:0000256" key="3">
    <source>
        <dbReference type="ARBA" id="ARBA00022989"/>
    </source>
</evidence>
<dbReference type="GO" id="GO:0005886">
    <property type="term" value="C:plasma membrane"/>
    <property type="evidence" value="ECO:0007669"/>
    <property type="project" value="UniProtKB-SubCell"/>
</dbReference>
<protein>
    <submittedName>
        <fullName evidence="6">Prenyltransferase</fullName>
    </submittedName>
</protein>
<keyword evidence="7" id="KW-1185">Reference proteome</keyword>
<dbReference type="EMBL" id="WSZK01000009">
    <property type="protein sequence ID" value="MWG33667.1"/>
    <property type="molecule type" value="Genomic_DNA"/>
</dbReference>
<feature type="transmembrane region" description="Helical" evidence="5">
    <location>
        <begin position="267"/>
        <end position="289"/>
    </location>
</feature>
<evidence type="ECO:0000256" key="1">
    <source>
        <dbReference type="ARBA" id="ARBA00004651"/>
    </source>
</evidence>
<feature type="transmembrane region" description="Helical" evidence="5">
    <location>
        <begin position="99"/>
        <end position="118"/>
    </location>
</feature>
<dbReference type="CDD" id="cd13966">
    <property type="entry name" value="PT_UbiA_4"/>
    <property type="match status" value="1"/>
</dbReference>
<dbReference type="InterPro" id="IPR044878">
    <property type="entry name" value="UbiA_sf"/>
</dbReference>
<evidence type="ECO:0000256" key="5">
    <source>
        <dbReference type="SAM" id="Phobius"/>
    </source>
</evidence>